<keyword evidence="3" id="KW-1185">Reference proteome</keyword>
<dbReference type="EMBL" id="JACVVK020000708">
    <property type="protein sequence ID" value="KAK7453595.1"/>
    <property type="molecule type" value="Genomic_DNA"/>
</dbReference>
<accession>A0ABD0J2K7</accession>
<comment type="caution">
    <text evidence="2">The sequence shown here is derived from an EMBL/GenBank/DDBJ whole genome shotgun (WGS) entry which is preliminary data.</text>
</comment>
<gene>
    <name evidence="2" type="ORF">BaRGS_00039634</name>
</gene>
<proteinExistence type="predicted"/>
<feature type="compositionally biased region" description="Polar residues" evidence="1">
    <location>
        <begin position="289"/>
        <end position="301"/>
    </location>
</feature>
<reference evidence="2 3" key="1">
    <citation type="journal article" date="2023" name="Sci. Data">
        <title>Genome assembly of the Korean intertidal mud-creeper Batillaria attramentaria.</title>
        <authorList>
            <person name="Patra A.K."/>
            <person name="Ho P.T."/>
            <person name="Jun S."/>
            <person name="Lee S.J."/>
            <person name="Kim Y."/>
            <person name="Won Y.J."/>
        </authorList>
    </citation>
    <scope>NUCLEOTIDE SEQUENCE [LARGE SCALE GENOMIC DNA]</scope>
    <source>
        <strain evidence="2">Wonlab-2016</strain>
    </source>
</reference>
<feature type="compositionally biased region" description="Low complexity" evidence="1">
    <location>
        <begin position="213"/>
        <end position="226"/>
    </location>
</feature>
<name>A0ABD0J2K7_9CAEN</name>
<evidence type="ECO:0000313" key="2">
    <source>
        <dbReference type="EMBL" id="KAK7453595.1"/>
    </source>
</evidence>
<organism evidence="2 3">
    <name type="scientific">Batillaria attramentaria</name>
    <dbReference type="NCBI Taxonomy" id="370345"/>
    <lineage>
        <taxon>Eukaryota</taxon>
        <taxon>Metazoa</taxon>
        <taxon>Spiralia</taxon>
        <taxon>Lophotrochozoa</taxon>
        <taxon>Mollusca</taxon>
        <taxon>Gastropoda</taxon>
        <taxon>Caenogastropoda</taxon>
        <taxon>Sorbeoconcha</taxon>
        <taxon>Cerithioidea</taxon>
        <taxon>Batillariidae</taxon>
        <taxon>Batillaria</taxon>
    </lineage>
</organism>
<feature type="region of interest" description="Disordered" evidence="1">
    <location>
        <begin position="335"/>
        <end position="379"/>
    </location>
</feature>
<evidence type="ECO:0000313" key="3">
    <source>
        <dbReference type="Proteomes" id="UP001519460"/>
    </source>
</evidence>
<dbReference type="AlphaFoldDB" id="A0ABD0J2K7"/>
<feature type="region of interest" description="Disordered" evidence="1">
    <location>
        <begin position="278"/>
        <end position="301"/>
    </location>
</feature>
<feature type="compositionally biased region" description="Polar residues" evidence="1">
    <location>
        <begin position="227"/>
        <end position="236"/>
    </location>
</feature>
<evidence type="ECO:0000256" key="1">
    <source>
        <dbReference type="SAM" id="MobiDB-lite"/>
    </source>
</evidence>
<feature type="region of interest" description="Disordered" evidence="1">
    <location>
        <begin position="208"/>
        <end position="257"/>
    </location>
</feature>
<sequence length="467" mass="51176">MDHSFSWYHTDLRFNVTELLAVCTRGACNATFNPAILAVHNENTKRSQIVAPDVLRFRFPDGLWTTRTASSAANCTMEVICEWVSVRVNARGSHSAKDADCEVVINERTGIVSGDCHIPRMFSSRDRYSCTWMEQTDSESESAIPESVTNFEKDNFTITDPNKNVLTYYNATCSFNKSLPTGSQIYRYRVVISPGNVSPPIGYRYVSSSNQVSPSPLTSPHQSSSSGTETPLTSGAASDGATAVTSELPGRARSEKKNRELLTFNGFIGPYDTTCSFKVEDTDGGSGGVNQTEPQESEYSSIDTDVDLVKQLPGNYDPNLSRKQAVHSGSVSFGNQHVGHRQRDALPAPPDYHEGKRSTGGYEVPTTSPRNIFETDPKGPEKEIYNARISRDVPAPASFHFLSPFDDKPSTGTDFAPSTGDMEMKEKTLVQTAQTKGDHLPIGSGRGHNPFTSDIQQNKGRIFNVLV</sequence>
<protein>
    <submittedName>
        <fullName evidence="2">Uncharacterized protein</fullName>
    </submittedName>
</protein>
<dbReference type="Proteomes" id="UP001519460">
    <property type="component" value="Unassembled WGS sequence"/>
</dbReference>